<gene>
    <name evidence="1" type="ORF">J2S17_002792</name>
</gene>
<dbReference type="EMBL" id="JAUSUB010000011">
    <property type="protein sequence ID" value="MDQ0270906.1"/>
    <property type="molecule type" value="Genomic_DNA"/>
</dbReference>
<keyword evidence="2" id="KW-1185">Reference proteome</keyword>
<protein>
    <submittedName>
        <fullName evidence="1">Uncharacterized protein</fullName>
    </submittedName>
</protein>
<organism evidence="1 2">
    <name type="scientific">Cytobacillus purgationiresistens</name>
    <dbReference type="NCBI Taxonomy" id="863449"/>
    <lineage>
        <taxon>Bacteria</taxon>
        <taxon>Bacillati</taxon>
        <taxon>Bacillota</taxon>
        <taxon>Bacilli</taxon>
        <taxon>Bacillales</taxon>
        <taxon>Bacillaceae</taxon>
        <taxon>Cytobacillus</taxon>
    </lineage>
</organism>
<dbReference type="RefSeq" id="WP_307475702.1">
    <property type="nucleotide sequence ID" value="NZ_JAUSUB010000011.1"/>
</dbReference>
<sequence length="54" mass="5875">MSVGLVGKLFVSDDGTCEVDGYCMPNDEGMATKTTEGYRVMKRTASDQILVLLK</sequence>
<name>A0ABU0AJM6_9BACI</name>
<reference evidence="1 2" key="1">
    <citation type="submission" date="2023-07" db="EMBL/GenBank/DDBJ databases">
        <title>Genomic Encyclopedia of Type Strains, Phase IV (KMG-IV): sequencing the most valuable type-strain genomes for metagenomic binning, comparative biology and taxonomic classification.</title>
        <authorList>
            <person name="Goeker M."/>
        </authorList>
    </citation>
    <scope>NUCLEOTIDE SEQUENCE [LARGE SCALE GENOMIC DNA]</scope>
    <source>
        <strain evidence="1 2">DSM 23494</strain>
    </source>
</reference>
<proteinExistence type="predicted"/>
<dbReference type="Gene3D" id="2.40.300.10">
    <property type="entry name" value="Head decoration protein D"/>
    <property type="match status" value="1"/>
</dbReference>
<dbReference type="Proteomes" id="UP001238088">
    <property type="component" value="Unassembled WGS sequence"/>
</dbReference>
<evidence type="ECO:0000313" key="1">
    <source>
        <dbReference type="EMBL" id="MDQ0270906.1"/>
    </source>
</evidence>
<accession>A0ABU0AJM6</accession>
<evidence type="ECO:0000313" key="2">
    <source>
        <dbReference type="Proteomes" id="UP001238088"/>
    </source>
</evidence>
<comment type="caution">
    <text evidence="1">The sequence shown here is derived from an EMBL/GenBank/DDBJ whole genome shotgun (WGS) entry which is preliminary data.</text>
</comment>